<keyword evidence="6" id="KW-1185">Reference proteome</keyword>
<feature type="compositionally biased region" description="Basic and acidic residues" evidence="1">
    <location>
        <begin position="173"/>
        <end position="183"/>
    </location>
</feature>
<dbReference type="GO" id="GO:0005737">
    <property type="term" value="C:cytoplasm"/>
    <property type="evidence" value="ECO:0007669"/>
    <property type="project" value="TreeGrafter"/>
</dbReference>
<protein>
    <recommendedName>
        <fullName evidence="7">Regulator of G-protein signaling 12</fullName>
    </recommendedName>
</protein>
<evidence type="ECO:0008006" key="7">
    <source>
        <dbReference type="Google" id="ProtNLM"/>
    </source>
</evidence>
<sequence>MELPNTPSPASGHVLRRRKKRSTPTNNAPGSSLSGLNRSSIRVVELVRGTMGFGFTISGQKPCLLRCIVEGSPAEKACLRPGNCLVGVNGKDVSHLAHDDVVRLIGSCNSLLRLHVADSYFSESSDDESFQVHQPRPKYPHRPRAMSKGALAKKLPAHSKLPILEGPSSSDKPVIKPVRDPRASPKARRSSWDPLMPTPRRLPRPPLPFEDDEPVLVAPVRKPPEVSHSHGTVGNPHVEIVRVFAHLDNRNGSVGSSGSSKGVPPMDYPSTSNASDRFNTQSSSGSSARTNNLVSLRKESPSARSISSLGADCAEPSSKYQAVVGYIGSVELPEIEEKKRLQTLSVCVRRLRMEKRVRSIVLLRIQSTGVSLFSSSQNVDNGPPLAFYSSSIIAFCGAYNDDRRFFGLVTCTGHNKNCSCHVFMVEPKLLSHCEHVRRARAFGIICTPLPVPKNGQVLGLQECAEFPATADPILNSILRLHRPNEESQQAHSQQRSPSEASNRLESTNSSNSDSGIGFRDDSDRTSARIYDIVEPDLSLSQELRHLRRSPVPRKRFPMSHHRKSLSASSQQNPQPCSNARHANNVGFPVFESDPNSLREILGIDPESHGGGVGLNTDINMKSPRRNVKNSSRDRLSFNPRPTATSSSATSSRRLNSPRHIEVSVLVTPPRAREKRVSMEQMTPISPNSTGSHPIPVANSSPLPHRVALTRNGTRSLDNLCSPEVLVQNFSESKGTIGSSTPALNQESGKAEGGGDDFWEFKVPQPPKPKMELNRVEKWAESIEKLLGDPCGLDIFTEFLQHEFSAENIHFYTACQRFKEAFTELTQSQRISMASTIFQRFLQNGASDPVNVDFQARCQVEKALSLPTMEMFDLPLAQVFNLLKFDCYPRFLRSDMFRDFASGVTPLPLSVGDASDSDQDSVKSHKLHQDGRRRSLLPWNIKNRSKNKHRNKNEMDGLNSDLSFIQQTALSNNFDGSDQDDGFRRQSYKLCRVILPDNSTTVLPCKPGESLCTTVQRLLEKREFHYSAFEVVSVATGKALDLNVEVSEMSAREIKVEPRAFLGIELPLGWRVGVRANPNRKIAEVLKPILTQHSMKLDSVVVYDIETEELVDVKWPMGRVDGHNVHVKLKADPKLEEITNQIREFSSYDHPYLEDDQTSTRTSSSQTSSSVFRGFLRRSSKKCKRKGKGTSHHGSYGGDTVSQDSGPSEIISVSVHGPNQRDAVSLPSSAKIVAEVDEENSHPRTPRQGIIIAASSVPDSPLSLIPSDLNLVENSRNRKPIYIAQSMNSTQSELS</sequence>
<feature type="compositionally biased region" description="Polar residues" evidence="1">
    <location>
        <begin position="23"/>
        <end position="34"/>
    </location>
</feature>
<dbReference type="InterPro" id="IPR003116">
    <property type="entry name" value="RBD_dom"/>
</dbReference>
<dbReference type="OrthoDB" id="196547at2759"/>
<dbReference type="InterPro" id="IPR006020">
    <property type="entry name" value="PTB/PI_dom"/>
</dbReference>
<evidence type="ECO:0000259" key="4">
    <source>
        <dbReference type="PROSITE" id="PS50898"/>
    </source>
</evidence>
<dbReference type="GO" id="GO:0005634">
    <property type="term" value="C:nucleus"/>
    <property type="evidence" value="ECO:0007669"/>
    <property type="project" value="TreeGrafter"/>
</dbReference>
<feature type="region of interest" description="Disordered" evidence="1">
    <location>
        <begin position="911"/>
        <end position="930"/>
    </location>
</feature>
<dbReference type="SMART" id="SM00462">
    <property type="entry name" value="PTB"/>
    <property type="match status" value="1"/>
</dbReference>
<feature type="region of interest" description="Disordered" evidence="1">
    <location>
        <begin position="251"/>
        <end position="299"/>
    </location>
</feature>
<dbReference type="PANTHER" id="PTHR45945:SF3">
    <property type="entry name" value="REGULATOR OF G-PROTEIN SIGNALING LOCO"/>
    <property type="match status" value="1"/>
</dbReference>
<evidence type="ECO:0000259" key="2">
    <source>
        <dbReference type="PROSITE" id="PS50106"/>
    </source>
</evidence>
<dbReference type="EMBL" id="CAJVCH010532577">
    <property type="protein sequence ID" value="CAG7824383.1"/>
    <property type="molecule type" value="Genomic_DNA"/>
</dbReference>
<dbReference type="SMART" id="SM00315">
    <property type="entry name" value="RGS"/>
    <property type="match status" value="1"/>
</dbReference>
<reference evidence="5" key="1">
    <citation type="submission" date="2021-06" db="EMBL/GenBank/DDBJ databases">
        <authorList>
            <person name="Hodson N. C."/>
            <person name="Mongue J. A."/>
            <person name="Jaron S. K."/>
        </authorList>
    </citation>
    <scope>NUCLEOTIDE SEQUENCE</scope>
</reference>
<gene>
    <name evidence="5" type="ORF">AFUS01_LOCUS34542</name>
</gene>
<evidence type="ECO:0000256" key="1">
    <source>
        <dbReference type="SAM" id="MobiDB-lite"/>
    </source>
</evidence>
<feature type="compositionally biased region" description="Basic residues" evidence="1">
    <location>
        <begin position="545"/>
        <end position="564"/>
    </location>
</feature>
<feature type="region of interest" description="Disordered" evidence="1">
    <location>
        <begin position="125"/>
        <end position="144"/>
    </location>
</feature>
<dbReference type="SMART" id="SM00228">
    <property type="entry name" value="PDZ"/>
    <property type="match status" value="1"/>
</dbReference>
<feature type="compositionally biased region" description="Polar residues" evidence="1">
    <location>
        <begin position="486"/>
        <end position="514"/>
    </location>
</feature>
<dbReference type="PROSITE" id="PS50132">
    <property type="entry name" value="RGS"/>
    <property type="match status" value="1"/>
</dbReference>
<feature type="region of interest" description="Disordered" evidence="1">
    <location>
        <begin position="732"/>
        <end position="752"/>
    </location>
</feature>
<evidence type="ECO:0000259" key="3">
    <source>
        <dbReference type="PROSITE" id="PS50132"/>
    </source>
</evidence>
<accession>A0A8J2PKG0</accession>
<dbReference type="InterPro" id="IPR016137">
    <property type="entry name" value="RGS"/>
</dbReference>
<proteinExistence type="predicted"/>
<evidence type="ECO:0000313" key="5">
    <source>
        <dbReference type="EMBL" id="CAG7824383.1"/>
    </source>
</evidence>
<name>A0A8J2PKG0_9HEXA</name>
<dbReference type="GO" id="GO:0005096">
    <property type="term" value="F:GTPase activator activity"/>
    <property type="evidence" value="ECO:0007669"/>
    <property type="project" value="InterPro"/>
</dbReference>
<dbReference type="Pfam" id="PF00640">
    <property type="entry name" value="PID"/>
    <property type="match status" value="1"/>
</dbReference>
<dbReference type="GO" id="GO:0008277">
    <property type="term" value="P:regulation of G protein-coupled receptor signaling pathway"/>
    <property type="evidence" value="ECO:0007669"/>
    <property type="project" value="TreeGrafter"/>
</dbReference>
<feature type="domain" description="RBD" evidence="4">
    <location>
        <begin position="988"/>
        <end position="1058"/>
    </location>
</feature>
<feature type="region of interest" description="Disordered" evidence="1">
    <location>
        <begin position="607"/>
        <end position="659"/>
    </location>
</feature>
<feature type="region of interest" description="Disordered" evidence="1">
    <location>
        <begin position="1"/>
        <end position="34"/>
    </location>
</feature>
<feature type="domain" description="PDZ" evidence="2">
    <location>
        <begin position="43"/>
        <end position="120"/>
    </location>
</feature>
<dbReference type="Pfam" id="PF00615">
    <property type="entry name" value="RGS"/>
    <property type="match status" value="1"/>
</dbReference>
<feature type="compositionally biased region" description="Polar residues" evidence="1">
    <location>
        <begin position="269"/>
        <end position="294"/>
    </location>
</feature>
<dbReference type="PANTHER" id="PTHR45945">
    <property type="entry name" value="REGULATOR OF G-PROTEIN SIGNALING LOCO"/>
    <property type="match status" value="1"/>
</dbReference>
<feature type="compositionally biased region" description="Polar residues" evidence="1">
    <location>
        <begin position="732"/>
        <end position="747"/>
    </location>
</feature>
<dbReference type="Pfam" id="PF02196">
    <property type="entry name" value="RBD"/>
    <property type="match status" value="1"/>
</dbReference>
<feature type="domain" description="RGS" evidence="3">
    <location>
        <begin position="781"/>
        <end position="900"/>
    </location>
</feature>
<dbReference type="PROSITE" id="PS50106">
    <property type="entry name" value="PDZ"/>
    <property type="match status" value="1"/>
</dbReference>
<evidence type="ECO:0000313" key="6">
    <source>
        <dbReference type="Proteomes" id="UP000708208"/>
    </source>
</evidence>
<feature type="domain" description="RBD" evidence="4">
    <location>
        <begin position="1059"/>
        <end position="1129"/>
    </location>
</feature>
<feature type="region of interest" description="Disordered" evidence="1">
    <location>
        <begin position="484"/>
        <end position="522"/>
    </location>
</feature>
<dbReference type="GO" id="GO:0005886">
    <property type="term" value="C:plasma membrane"/>
    <property type="evidence" value="ECO:0007669"/>
    <property type="project" value="TreeGrafter"/>
</dbReference>
<feature type="compositionally biased region" description="Low complexity" evidence="1">
    <location>
        <begin position="1158"/>
        <end position="1169"/>
    </location>
</feature>
<feature type="compositionally biased region" description="Basic residues" evidence="1">
    <location>
        <begin position="135"/>
        <end position="144"/>
    </location>
</feature>
<dbReference type="Pfam" id="PF00595">
    <property type="entry name" value="PDZ"/>
    <property type="match status" value="1"/>
</dbReference>
<feature type="region of interest" description="Disordered" evidence="1">
    <location>
        <begin position="1148"/>
        <end position="1222"/>
    </location>
</feature>
<dbReference type="SMART" id="SM00455">
    <property type="entry name" value="RBD"/>
    <property type="match status" value="2"/>
</dbReference>
<dbReference type="GO" id="GO:0007165">
    <property type="term" value="P:signal transduction"/>
    <property type="evidence" value="ECO:0007669"/>
    <property type="project" value="InterPro"/>
</dbReference>
<feature type="compositionally biased region" description="Basic residues" evidence="1">
    <location>
        <begin position="1174"/>
        <end position="1190"/>
    </location>
</feature>
<feature type="compositionally biased region" description="Basic and acidic residues" evidence="1">
    <location>
        <begin position="919"/>
        <end position="930"/>
    </location>
</feature>
<feature type="compositionally biased region" description="Low complexity" evidence="1">
    <location>
        <begin position="252"/>
        <end position="263"/>
    </location>
</feature>
<dbReference type="InterPro" id="IPR046995">
    <property type="entry name" value="RGS10/12/14-like"/>
</dbReference>
<feature type="compositionally biased region" description="Polar residues" evidence="1">
    <location>
        <begin position="565"/>
        <end position="581"/>
    </location>
</feature>
<dbReference type="CDD" id="cd01817">
    <property type="entry name" value="RBD1_RGS12_like"/>
    <property type="match status" value="1"/>
</dbReference>
<feature type="region of interest" description="Disordered" evidence="1">
    <location>
        <begin position="157"/>
        <end position="209"/>
    </location>
</feature>
<dbReference type="Proteomes" id="UP000708208">
    <property type="component" value="Unassembled WGS sequence"/>
</dbReference>
<dbReference type="InterPro" id="IPR001478">
    <property type="entry name" value="PDZ"/>
</dbReference>
<dbReference type="PROSITE" id="PS50898">
    <property type="entry name" value="RBD"/>
    <property type="match status" value="2"/>
</dbReference>
<comment type="caution">
    <text evidence="5">The sequence shown here is derived from an EMBL/GenBank/DDBJ whole genome shotgun (WGS) entry which is preliminary data.</text>
</comment>
<organism evidence="5 6">
    <name type="scientific">Allacma fusca</name>
    <dbReference type="NCBI Taxonomy" id="39272"/>
    <lineage>
        <taxon>Eukaryota</taxon>
        <taxon>Metazoa</taxon>
        <taxon>Ecdysozoa</taxon>
        <taxon>Arthropoda</taxon>
        <taxon>Hexapoda</taxon>
        <taxon>Collembola</taxon>
        <taxon>Symphypleona</taxon>
        <taxon>Sminthuridae</taxon>
        <taxon>Allacma</taxon>
    </lineage>
</organism>
<feature type="region of interest" description="Disordered" evidence="1">
    <location>
        <begin position="543"/>
        <end position="585"/>
    </location>
</feature>
<feature type="compositionally biased region" description="Low complexity" evidence="1">
    <location>
        <begin position="639"/>
        <end position="653"/>
    </location>
</feature>